<name>A0A0R2UDM1_9GAMM</name>
<organism evidence="2 3">
    <name type="scientific">SAR86 cluster bacterium BACL1 MAG-120820-bin45</name>
    <dbReference type="NCBI Taxonomy" id="1655612"/>
    <lineage>
        <taxon>Bacteria</taxon>
        <taxon>Pseudomonadati</taxon>
        <taxon>Pseudomonadota</taxon>
        <taxon>Gammaproteobacteria</taxon>
        <taxon>SAR86 cluster</taxon>
    </lineage>
</organism>
<dbReference type="SUPFAM" id="SSF52833">
    <property type="entry name" value="Thioredoxin-like"/>
    <property type="match status" value="1"/>
</dbReference>
<dbReference type="EMBL" id="LICS01000027">
    <property type="protein sequence ID" value="KRO95530.1"/>
    <property type="molecule type" value="Genomic_DNA"/>
</dbReference>
<dbReference type="GO" id="GO:0016209">
    <property type="term" value="F:antioxidant activity"/>
    <property type="evidence" value="ECO:0007669"/>
    <property type="project" value="InterPro"/>
</dbReference>
<evidence type="ECO:0000313" key="2">
    <source>
        <dbReference type="EMBL" id="KRO95530.1"/>
    </source>
</evidence>
<dbReference type="PANTHER" id="PTHR42852:SF13">
    <property type="entry name" value="PROTEIN DIPZ"/>
    <property type="match status" value="1"/>
</dbReference>
<dbReference type="InterPro" id="IPR050553">
    <property type="entry name" value="Thioredoxin_ResA/DsbE_sf"/>
</dbReference>
<gene>
    <name evidence="2" type="ORF">ABS10_01020</name>
</gene>
<dbReference type="InterPro" id="IPR013766">
    <property type="entry name" value="Thioredoxin_domain"/>
</dbReference>
<evidence type="ECO:0000313" key="3">
    <source>
        <dbReference type="Proteomes" id="UP000051027"/>
    </source>
</evidence>
<accession>A0A0R2UDM1</accession>
<feature type="domain" description="Thioredoxin" evidence="1">
    <location>
        <begin position="1"/>
        <end position="148"/>
    </location>
</feature>
<dbReference type="GO" id="GO:0016491">
    <property type="term" value="F:oxidoreductase activity"/>
    <property type="evidence" value="ECO:0007669"/>
    <property type="project" value="InterPro"/>
</dbReference>
<dbReference type="PANTHER" id="PTHR42852">
    <property type="entry name" value="THIOL:DISULFIDE INTERCHANGE PROTEIN DSBE"/>
    <property type="match status" value="1"/>
</dbReference>
<comment type="caution">
    <text evidence="2">The sequence shown here is derived from an EMBL/GenBank/DDBJ whole genome shotgun (WGS) entry which is preliminary data.</text>
</comment>
<dbReference type="Gene3D" id="3.40.30.10">
    <property type="entry name" value="Glutaredoxin"/>
    <property type="match status" value="1"/>
</dbReference>
<dbReference type="Pfam" id="PF00578">
    <property type="entry name" value="AhpC-TSA"/>
    <property type="match status" value="1"/>
</dbReference>
<dbReference type="CDD" id="cd02966">
    <property type="entry name" value="TlpA_like_family"/>
    <property type="match status" value="1"/>
</dbReference>
<sequence>MKLKLPLYLLCLFCISCEQGDIEIFDARPMFSSDLHGQWILVNYWADWCPPCIKEIPEINSFASKHPEVIVLAFNFDRLAAEDLRPQIKKFGIKYPSLITHPKGLWGIATPTTLPATYFISPGGEIAFTSLKPQDEKSLSLIYDSLKKGG</sequence>
<dbReference type="Proteomes" id="UP000051027">
    <property type="component" value="Unassembled WGS sequence"/>
</dbReference>
<reference evidence="2 3" key="1">
    <citation type="submission" date="2015-10" db="EMBL/GenBank/DDBJ databases">
        <title>Metagenome-Assembled Genomes uncover a global brackish microbiome.</title>
        <authorList>
            <person name="Hugerth L.W."/>
            <person name="Larsson J."/>
            <person name="Alneberg J."/>
            <person name="Lindh M.V."/>
            <person name="Legrand C."/>
            <person name="Pinhassi J."/>
            <person name="Andersson A.F."/>
        </authorList>
    </citation>
    <scope>NUCLEOTIDE SEQUENCE [LARGE SCALE GENOMIC DNA]</scope>
    <source>
        <strain evidence="2">BACL1 MAG-120820-bin45</strain>
    </source>
</reference>
<proteinExistence type="predicted"/>
<dbReference type="InterPro" id="IPR036249">
    <property type="entry name" value="Thioredoxin-like_sf"/>
</dbReference>
<dbReference type="PROSITE" id="PS51352">
    <property type="entry name" value="THIOREDOXIN_2"/>
    <property type="match status" value="1"/>
</dbReference>
<dbReference type="AlphaFoldDB" id="A0A0R2UDM1"/>
<evidence type="ECO:0000259" key="1">
    <source>
        <dbReference type="PROSITE" id="PS51352"/>
    </source>
</evidence>
<dbReference type="InterPro" id="IPR000866">
    <property type="entry name" value="AhpC/TSA"/>
</dbReference>
<dbReference type="STRING" id="1655612.ABS10_01020"/>
<protein>
    <submittedName>
        <fullName evidence="2">Thioredoxin</fullName>
    </submittedName>
</protein>